<organism evidence="1">
    <name type="scientific">Alsobacter sp. KACC 23698</name>
    <dbReference type="NCBI Taxonomy" id="3149229"/>
    <lineage>
        <taxon>Bacteria</taxon>
        <taxon>Pseudomonadati</taxon>
        <taxon>Pseudomonadota</taxon>
        <taxon>Alphaproteobacteria</taxon>
        <taxon>Hyphomicrobiales</taxon>
        <taxon>Alsobacteraceae</taxon>
        <taxon>Alsobacter</taxon>
    </lineage>
</organism>
<gene>
    <name evidence="1" type="ORF">ABEG18_22090</name>
</gene>
<evidence type="ECO:0000313" key="1">
    <source>
        <dbReference type="EMBL" id="XBO38366.1"/>
    </source>
</evidence>
<reference evidence="1" key="1">
    <citation type="submission" date="2024-05" db="EMBL/GenBank/DDBJ databases">
        <authorList>
            <person name="Kim S."/>
            <person name="Heo J."/>
            <person name="Choi H."/>
            <person name="Choi Y."/>
            <person name="Kwon S.-W."/>
            <person name="Kim Y."/>
        </authorList>
    </citation>
    <scope>NUCLEOTIDE SEQUENCE</scope>
    <source>
        <strain evidence="1">KACC 23698</strain>
    </source>
</reference>
<evidence type="ECO:0008006" key="2">
    <source>
        <dbReference type="Google" id="ProtNLM"/>
    </source>
</evidence>
<accession>A0AAU7JDM4</accession>
<name>A0AAU7JDM4_9HYPH</name>
<protein>
    <recommendedName>
        <fullName evidence="2">Terminase small subunit</fullName>
    </recommendedName>
</protein>
<sequence>MARLTAEEWEEIKTRFCVGMSARQLEKQYNVTRQGILQRAEREGWQRTPNGEIQIAVVAKLATTSVTDRSPVAGGNTPTSEVTRELVVNQEAERRASMIRQHRAQWEEVTTLRNDALALARKSREGSAEASVRLPDAIAAYKKMAEATAAHQRGERVSWGIDFSLAIPKDPTGADLTAEERDAILDDVLREVDEMWRRRAER</sequence>
<dbReference type="RefSeq" id="WP_406855205.1">
    <property type="nucleotide sequence ID" value="NZ_CP157484.1"/>
</dbReference>
<proteinExistence type="predicted"/>
<dbReference type="EMBL" id="CP157484">
    <property type="protein sequence ID" value="XBO38366.1"/>
    <property type="molecule type" value="Genomic_DNA"/>
</dbReference>
<dbReference type="AlphaFoldDB" id="A0AAU7JDM4"/>